<dbReference type="SUPFAM" id="SSF56436">
    <property type="entry name" value="C-type lectin-like"/>
    <property type="match status" value="1"/>
</dbReference>
<dbReference type="InterPro" id="IPR016186">
    <property type="entry name" value="C-type_lectin-like/link_sf"/>
</dbReference>
<evidence type="ECO:0000259" key="1">
    <source>
        <dbReference type="Pfam" id="PF00059"/>
    </source>
</evidence>
<dbReference type="CDD" id="cd00037">
    <property type="entry name" value="CLECT"/>
    <property type="match status" value="1"/>
</dbReference>
<reference evidence="2" key="1">
    <citation type="journal article" date="2023" name="Mol. Biol. Evol.">
        <title>Third-Generation Sequencing Reveals the Adaptive Role of the Epigenome in Three Deep-Sea Polychaetes.</title>
        <authorList>
            <person name="Perez M."/>
            <person name="Aroh O."/>
            <person name="Sun Y."/>
            <person name="Lan Y."/>
            <person name="Juniper S.K."/>
            <person name="Young C.R."/>
            <person name="Angers B."/>
            <person name="Qian P.Y."/>
        </authorList>
    </citation>
    <scope>NUCLEOTIDE SEQUENCE</scope>
    <source>
        <strain evidence="2">P08H-3</strain>
    </source>
</reference>
<gene>
    <name evidence="2" type="ORF">LSH36_688g01096</name>
</gene>
<organism evidence="2 3">
    <name type="scientific">Paralvinella palmiformis</name>
    <dbReference type="NCBI Taxonomy" id="53620"/>
    <lineage>
        <taxon>Eukaryota</taxon>
        <taxon>Metazoa</taxon>
        <taxon>Spiralia</taxon>
        <taxon>Lophotrochozoa</taxon>
        <taxon>Annelida</taxon>
        <taxon>Polychaeta</taxon>
        <taxon>Sedentaria</taxon>
        <taxon>Canalipalpata</taxon>
        <taxon>Terebellida</taxon>
        <taxon>Terebelliformia</taxon>
        <taxon>Alvinellidae</taxon>
        <taxon>Paralvinella</taxon>
    </lineage>
</organism>
<comment type="caution">
    <text evidence="2">The sequence shown here is derived from an EMBL/GenBank/DDBJ whole genome shotgun (WGS) entry which is preliminary data.</text>
</comment>
<keyword evidence="3" id="KW-1185">Reference proteome</keyword>
<dbReference type="Pfam" id="PF00059">
    <property type="entry name" value="Lectin_C"/>
    <property type="match status" value="1"/>
</dbReference>
<dbReference type="EMBL" id="JAODUP010000688">
    <property type="protein sequence ID" value="KAK2145316.1"/>
    <property type="molecule type" value="Genomic_DNA"/>
</dbReference>
<feature type="domain" description="C-type lectin" evidence="1">
    <location>
        <begin position="76"/>
        <end position="140"/>
    </location>
</feature>
<accession>A0AAD9MVG3</accession>
<dbReference type="InterPro" id="IPR001304">
    <property type="entry name" value="C-type_lectin-like"/>
</dbReference>
<dbReference type="InterPro" id="IPR016187">
    <property type="entry name" value="CTDL_fold"/>
</dbReference>
<protein>
    <recommendedName>
        <fullName evidence="1">C-type lectin domain-containing protein</fullName>
    </recommendedName>
</protein>
<evidence type="ECO:0000313" key="2">
    <source>
        <dbReference type="EMBL" id="KAK2145316.1"/>
    </source>
</evidence>
<sequence length="157" mass="18377">MTASLITKANGAISLYNLLLFKFAKRVCWIKCLLRFGIPFYIPGCSVLSSKCQHLHKTVCEGSSCYYLYEVGVNFLTWDHSRDVCIKYGLEVSRIESNQTQNVIERLLQDLPQSTPRQIWIGGRRSTDDKWIYMNGAEFNKYCLYLYIKFRRFSLIF</sequence>
<evidence type="ECO:0000313" key="3">
    <source>
        <dbReference type="Proteomes" id="UP001208570"/>
    </source>
</evidence>
<dbReference type="Gene3D" id="3.10.100.10">
    <property type="entry name" value="Mannose-Binding Protein A, subunit A"/>
    <property type="match status" value="1"/>
</dbReference>
<proteinExistence type="predicted"/>
<dbReference type="Proteomes" id="UP001208570">
    <property type="component" value="Unassembled WGS sequence"/>
</dbReference>
<dbReference type="AlphaFoldDB" id="A0AAD9MVG3"/>
<name>A0AAD9MVG3_9ANNE</name>